<gene>
    <name evidence="4" type="ORF">BQ4739_LOCUS5436</name>
</gene>
<keyword evidence="5" id="KW-1185">Reference proteome</keyword>
<dbReference type="GO" id="GO:0046872">
    <property type="term" value="F:metal ion binding"/>
    <property type="evidence" value="ECO:0007669"/>
    <property type="project" value="UniProtKB-KW"/>
</dbReference>
<name>A0A383VJX4_TETOB</name>
<dbReference type="Proteomes" id="UP000256970">
    <property type="component" value="Unassembled WGS sequence"/>
</dbReference>
<dbReference type="SUPFAM" id="SSF51197">
    <property type="entry name" value="Clavaminate synthase-like"/>
    <property type="match status" value="1"/>
</dbReference>
<evidence type="ECO:0000256" key="3">
    <source>
        <dbReference type="ARBA" id="ARBA00023004"/>
    </source>
</evidence>
<evidence type="ECO:0000313" key="5">
    <source>
        <dbReference type="Proteomes" id="UP000256970"/>
    </source>
</evidence>
<dbReference type="AlphaFoldDB" id="A0A383VJX4"/>
<dbReference type="InterPro" id="IPR008775">
    <property type="entry name" value="Phytyl_CoA_dOase-like"/>
</dbReference>
<dbReference type="Pfam" id="PF05721">
    <property type="entry name" value="PhyH"/>
    <property type="match status" value="1"/>
</dbReference>
<dbReference type="EMBL" id="FNXT01000521">
    <property type="protein sequence ID" value="SZX64964.1"/>
    <property type="molecule type" value="Genomic_DNA"/>
</dbReference>
<dbReference type="PANTHER" id="PTHR20883">
    <property type="entry name" value="PHYTANOYL-COA DIOXYGENASE DOMAIN CONTAINING 1"/>
    <property type="match status" value="1"/>
</dbReference>
<dbReference type="STRING" id="3088.A0A383VJX4"/>
<accession>A0A383VJX4</accession>
<evidence type="ECO:0000256" key="1">
    <source>
        <dbReference type="ARBA" id="ARBA00001962"/>
    </source>
</evidence>
<evidence type="ECO:0000256" key="2">
    <source>
        <dbReference type="ARBA" id="ARBA00022723"/>
    </source>
</evidence>
<comment type="cofactor">
    <cofactor evidence="1">
        <name>Fe cation</name>
        <dbReference type="ChEBI" id="CHEBI:24875"/>
    </cofactor>
</comment>
<evidence type="ECO:0000313" key="4">
    <source>
        <dbReference type="EMBL" id="SZX64964.1"/>
    </source>
</evidence>
<sequence length="342" mass="37615">MRALGALSERAIQPQIVRKGSRTAVAVRATAAAEASTYANGLSPELVAKFREDGFLALPGFASKQQVAAMMQRANELVEQWDPDIEARRFSVFTTKEEQSHAKDAYFLDSASEINFFLEEKAFNEQGQLQTPKALAVNKIGHAMHDMDPVFSAFTRSQQVAAVLRSLGFQRPLPVQSMYIFKQPSIGGEVSPHQDSSFLYTDPMSCVGFWLALEDANRSNGCLWGLKGIHKQGLSRRFKRLPQGGVGFDGPAPDWSSLMPDFEPIECSAGTLVLLHGENVHYSAENTSPVSRHSWALHVVESAAPCVWAEDNWAHRRPEMPWAPIYDAASSRSSSSSSAASR</sequence>
<keyword evidence="3" id="KW-0408">Iron</keyword>
<dbReference type="Gene3D" id="2.60.120.620">
    <property type="entry name" value="q2cbj1_9rhob like domain"/>
    <property type="match status" value="1"/>
</dbReference>
<proteinExistence type="predicted"/>
<organism evidence="4 5">
    <name type="scientific">Tetradesmus obliquus</name>
    <name type="common">Green alga</name>
    <name type="synonym">Acutodesmus obliquus</name>
    <dbReference type="NCBI Taxonomy" id="3088"/>
    <lineage>
        <taxon>Eukaryota</taxon>
        <taxon>Viridiplantae</taxon>
        <taxon>Chlorophyta</taxon>
        <taxon>core chlorophytes</taxon>
        <taxon>Chlorophyceae</taxon>
        <taxon>CS clade</taxon>
        <taxon>Sphaeropleales</taxon>
        <taxon>Scenedesmaceae</taxon>
        <taxon>Tetradesmus</taxon>
    </lineage>
</organism>
<evidence type="ECO:0008006" key="6">
    <source>
        <dbReference type="Google" id="ProtNLM"/>
    </source>
</evidence>
<dbReference type="PANTHER" id="PTHR20883:SF15">
    <property type="entry name" value="PHYTANOYL-COA DIOXYGENASE DOMAIN-CONTAINING PROTEIN 1"/>
    <property type="match status" value="1"/>
</dbReference>
<protein>
    <recommendedName>
        <fullName evidence="6">Fe2OG dioxygenase domain-containing protein</fullName>
    </recommendedName>
</protein>
<reference evidence="4 5" key="1">
    <citation type="submission" date="2016-10" db="EMBL/GenBank/DDBJ databases">
        <authorList>
            <person name="Cai Z."/>
        </authorList>
    </citation>
    <scope>NUCLEOTIDE SEQUENCE [LARGE SCALE GENOMIC DNA]</scope>
</reference>
<keyword evidence="2" id="KW-0479">Metal-binding</keyword>